<feature type="repeat" description="PPR" evidence="3">
    <location>
        <begin position="176"/>
        <end position="210"/>
    </location>
</feature>
<evidence type="ECO:0000313" key="5">
    <source>
        <dbReference type="Proteomes" id="UP001604277"/>
    </source>
</evidence>
<dbReference type="Gene3D" id="1.25.40.10">
    <property type="entry name" value="Tetratricopeptide repeat domain"/>
    <property type="match status" value="2"/>
</dbReference>
<dbReference type="PANTHER" id="PTHR45717">
    <property type="entry name" value="OS12G0527900 PROTEIN"/>
    <property type="match status" value="1"/>
</dbReference>
<dbReference type="InterPro" id="IPR011990">
    <property type="entry name" value="TPR-like_helical_dom_sf"/>
</dbReference>
<organism evidence="4 5">
    <name type="scientific">Forsythia ovata</name>
    <dbReference type="NCBI Taxonomy" id="205694"/>
    <lineage>
        <taxon>Eukaryota</taxon>
        <taxon>Viridiplantae</taxon>
        <taxon>Streptophyta</taxon>
        <taxon>Embryophyta</taxon>
        <taxon>Tracheophyta</taxon>
        <taxon>Spermatophyta</taxon>
        <taxon>Magnoliopsida</taxon>
        <taxon>eudicotyledons</taxon>
        <taxon>Gunneridae</taxon>
        <taxon>Pentapetalae</taxon>
        <taxon>asterids</taxon>
        <taxon>lamiids</taxon>
        <taxon>Lamiales</taxon>
        <taxon>Oleaceae</taxon>
        <taxon>Forsythieae</taxon>
        <taxon>Forsythia</taxon>
    </lineage>
</organism>
<comment type="similarity">
    <text evidence="1">Belongs to the PPR family. P subfamily.</text>
</comment>
<dbReference type="EMBL" id="JBFOLJ010000011">
    <property type="protein sequence ID" value="KAL2493895.1"/>
    <property type="molecule type" value="Genomic_DNA"/>
</dbReference>
<name>A0ABD1RZL3_9LAMI</name>
<sequence length="541" mass="61321">MLQSGFVQWGARSFILSGVSYYNSSGVPRVFSYGTKALTSSVDKLFKRISSHGDPRVSIVPILDQWVDEGRTVDQPQLKIILKLLRKFKRYSHALQVLEWTSDRCDALSSGDIAVRLDLISRVHGIEDAEKYFTNVPSTKKTFKVYGALLSCYAYKRLLDKAENIMQILRDTGYKRSLSYNVMLSLYAKLGKYKEFEALLQEMEQKSINGGKETFYIQLNVNAAKENIKGIENLITKMKANPGVPVDWHVYAIAAKGYFKAGRMEKSSQMLKEVEKCIQGKSSKFGYRMLLTMHANLGNRDEVYRVWNLIKNERHICNTDYSYVVSSLVKLNEIDGAERIWEEWESVNKNYDFQIPNLLINAYIRRDLFGKAEAFVSRLVENGKRPPVSTWDFLASGYVKNSQMEKAVEAMKEAILADQGTWKLNRITLTACINFLRKNGDEKAEEFIRLLIEQGLFLLVPSDTSNDIKDASCAINAFDEGYDVEEGTSSVTLDAGHDVKGAIHSPIGIDESPNIKKMNGVNKGEVTTYKPKVKCIRGQQQ</sequence>
<dbReference type="NCBIfam" id="TIGR00756">
    <property type="entry name" value="PPR"/>
    <property type="match status" value="1"/>
</dbReference>
<gene>
    <name evidence="4" type="ORF">Fot_37652</name>
</gene>
<dbReference type="AlphaFoldDB" id="A0ABD1RZL3"/>
<accession>A0ABD1RZL3</accession>
<comment type="caution">
    <text evidence="4">The sequence shown here is derived from an EMBL/GenBank/DDBJ whole genome shotgun (WGS) entry which is preliminary data.</text>
</comment>
<proteinExistence type="inferred from homology"/>
<evidence type="ECO:0000313" key="4">
    <source>
        <dbReference type="EMBL" id="KAL2493895.1"/>
    </source>
</evidence>
<evidence type="ECO:0000256" key="2">
    <source>
        <dbReference type="ARBA" id="ARBA00022737"/>
    </source>
</evidence>
<dbReference type="InterPro" id="IPR002885">
    <property type="entry name" value="PPR_rpt"/>
</dbReference>
<dbReference type="PROSITE" id="PS51375">
    <property type="entry name" value="PPR"/>
    <property type="match status" value="1"/>
</dbReference>
<dbReference type="Pfam" id="PF01535">
    <property type="entry name" value="PPR"/>
    <property type="match status" value="3"/>
</dbReference>
<evidence type="ECO:0000256" key="3">
    <source>
        <dbReference type="PROSITE-ProRule" id="PRU00708"/>
    </source>
</evidence>
<evidence type="ECO:0000256" key="1">
    <source>
        <dbReference type="ARBA" id="ARBA00007626"/>
    </source>
</evidence>
<dbReference type="GO" id="GO:0003729">
    <property type="term" value="F:mRNA binding"/>
    <property type="evidence" value="ECO:0007669"/>
    <property type="project" value="UniProtKB-ARBA"/>
</dbReference>
<dbReference type="PANTHER" id="PTHR45717:SF10">
    <property type="entry name" value="OS10G0501000 PROTEIN"/>
    <property type="match status" value="1"/>
</dbReference>
<keyword evidence="2" id="KW-0677">Repeat</keyword>
<dbReference type="Proteomes" id="UP001604277">
    <property type="component" value="Unassembled WGS sequence"/>
</dbReference>
<dbReference type="SUPFAM" id="SSF48452">
    <property type="entry name" value="TPR-like"/>
    <property type="match status" value="1"/>
</dbReference>
<protein>
    <submittedName>
        <fullName evidence="4">Pentatricopeptide repeat-containing protein</fullName>
    </submittedName>
</protein>
<reference evidence="5" key="1">
    <citation type="submission" date="2024-07" db="EMBL/GenBank/DDBJ databases">
        <title>Two chromosome-level genome assemblies of Korean endemic species Abeliophyllum distichum and Forsythia ovata (Oleaceae).</title>
        <authorList>
            <person name="Jang H."/>
        </authorList>
    </citation>
    <scope>NUCLEOTIDE SEQUENCE [LARGE SCALE GENOMIC DNA]</scope>
</reference>
<keyword evidence="5" id="KW-1185">Reference proteome</keyword>